<evidence type="ECO:0000313" key="3">
    <source>
        <dbReference type="Proteomes" id="UP000001366"/>
    </source>
</evidence>
<protein>
    <submittedName>
        <fullName evidence="2">Carbohydrate-selective porin, OprB family</fullName>
    </submittedName>
</protein>
<organism evidence="2 3">
    <name type="scientific">Persephonella marina (strain DSM 14350 / EX-H1)</name>
    <dbReference type="NCBI Taxonomy" id="123214"/>
    <lineage>
        <taxon>Bacteria</taxon>
        <taxon>Pseudomonadati</taxon>
        <taxon>Aquificota</taxon>
        <taxon>Aquificia</taxon>
        <taxon>Aquificales</taxon>
        <taxon>Hydrogenothermaceae</taxon>
        <taxon>Persephonella</taxon>
    </lineage>
</organism>
<evidence type="ECO:0000313" key="2">
    <source>
        <dbReference type="EMBL" id="ACO04820.1"/>
    </source>
</evidence>
<name>C0QQV1_PERMH</name>
<dbReference type="InterPro" id="IPR038673">
    <property type="entry name" value="OprB_sf"/>
</dbReference>
<dbReference type="PaxDb" id="123214-PERMA_1274"/>
<accession>C0QQV1</accession>
<keyword evidence="3" id="KW-1185">Reference proteome</keyword>
<dbReference type="KEGG" id="pmx:PERMA_1274"/>
<dbReference type="eggNOG" id="COG3659">
    <property type="taxonomic scope" value="Bacteria"/>
</dbReference>
<dbReference type="EMBL" id="CP001230">
    <property type="protein sequence ID" value="ACO04820.1"/>
    <property type="molecule type" value="Genomic_DNA"/>
</dbReference>
<dbReference type="Gene3D" id="2.40.160.180">
    <property type="entry name" value="Carbohydrate-selective porin OprB"/>
    <property type="match status" value="1"/>
</dbReference>
<sequence>MRFNLNIIGMIMRKLVLPLILFIGFAYGKNSSEKPFIEEHIYHKHRIDFVNASVFQQTDGYGAFYNTTHIFMYLDLSKTEQIFINNSITLGNGLNNRFSSKGFTFLPSGDDLQDMTEDINDTGRKYILELWYKKKFEDSVFVAGLIDSASFIDENNVANDEHTQFLNSALINNPVAPIHSYNPGFYIKHDLKGMVFKTVFIKNTPEKGNTGFLQLNISKENLNVRPYYYHTFSDYENKGFGLSSDIGLGRSALFFRGSKRSGGKDLFLSAGFQIEDIFRNDRIAFGTGFIKEEIKKYVYEIYYLYRINSYISFTLDFQQIKERSSENIFGTRLYISY</sequence>
<dbReference type="STRING" id="123214.PERMA_1274"/>
<evidence type="ECO:0000256" key="1">
    <source>
        <dbReference type="ARBA" id="ARBA00008769"/>
    </source>
</evidence>
<comment type="similarity">
    <text evidence="1">Belongs to the OprB family.</text>
</comment>
<dbReference type="AlphaFoldDB" id="C0QQV1"/>
<reference evidence="2 3" key="1">
    <citation type="journal article" date="2009" name="J. Bacteriol.">
        <title>Complete and draft genome sequences of six members of the Aquificales.</title>
        <authorList>
            <person name="Reysenbach A.L."/>
            <person name="Hamamura N."/>
            <person name="Podar M."/>
            <person name="Griffiths E."/>
            <person name="Ferreira S."/>
            <person name="Hochstein R."/>
            <person name="Heidelberg J."/>
            <person name="Johnson J."/>
            <person name="Mead D."/>
            <person name="Pohorille A."/>
            <person name="Sarmiento M."/>
            <person name="Schweighofer K."/>
            <person name="Seshadri R."/>
            <person name="Voytek M.A."/>
        </authorList>
    </citation>
    <scope>NUCLEOTIDE SEQUENCE [LARGE SCALE GENOMIC DNA]</scope>
    <source>
        <strain evidence="3">DSM 14350 / EX-H1</strain>
    </source>
</reference>
<gene>
    <name evidence="2" type="ordered locus">PERMA_1274</name>
</gene>
<dbReference type="Proteomes" id="UP000001366">
    <property type="component" value="Chromosome"/>
</dbReference>
<proteinExistence type="inferred from homology"/>
<dbReference type="HOGENOM" id="CLU_823503_0_0_0"/>